<organism evidence="1">
    <name type="scientific">Sphingobacterium sp. (strain 21)</name>
    <dbReference type="NCBI Taxonomy" id="743722"/>
    <lineage>
        <taxon>Bacteria</taxon>
        <taxon>Pseudomonadati</taxon>
        <taxon>Bacteroidota</taxon>
        <taxon>Sphingobacteriia</taxon>
        <taxon>Sphingobacteriales</taxon>
        <taxon>Sphingobacteriaceae</taxon>
        <taxon>Sphingobacterium</taxon>
    </lineage>
</organism>
<dbReference type="PATRIC" id="fig|743722.3.peg.443"/>
<evidence type="ECO:0008006" key="2">
    <source>
        <dbReference type="Google" id="ProtNLM"/>
    </source>
</evidence>
<dbReference type="AlphaFoldDB" id="F4C516"/>
<protein>
    <recommendedName>
        <fullName evidence="2">DUF2281 domain-containing protein</fullName>
    </recommendedName>
</protein>
<dbReference type="HOGENOM" id="CLU_2556532_0_0_10"/>
<sequence length="82" mass="9585">MTNIQIKYNLLDAASQKEVSDFVDFLLNKKKKKVENLSSYKKKILKVSAWAEEDIKRIEEAQKHINNWIHSPTQLFSYSTIG</sequence>
<accession>F4C516</accession>
<proteinExistence type="predicted"/>
<dbReference type="EMBL" id="CP002584">
    <property type="protein sequence ID" value="ADZ76990.1"/>
    <property type="molecule type" value="Genomic_DNA"/>
</dbReference>
<gene>
    <name evidence="1" type="ordered locus">Sph21_0408</name>
</gene>
<reference evidence="1" key="1">
    <citation type="submission" date="2011-03" db="EMBL/GenBank/DDBJ databases">
        <title>Complete sequence of Sphingobacterium sp. 21.</title>
        <authorList>
            <consortium name="US DOE Joint Genome Institute"/>
            <person name="Lucas S."/>
            <person name="Copeland A."/>
            <person name="Lapidus A."/>
            <person name="Cheng J.-F."/>
            <person name="Goodwin L."/>
            <person name="Pitluck S."/>
            <person name="Davenport K."/>
            <person name="Detter J.C."/>
            <person name="Han C."/>
            <person name="Tapia R."/>
            <person name="Land M."/>
            <person name="Hauser L."/>
            <person name="Kyrpides N."/>
            <person name="Ivanova N."/>
            <person name="Ovchinnikova G."/>
            <person name="Pagani I."/>
            <person name="Siebers A.K."/>
            <person name="Allgaier M."/>
            <person name="Thelen M.P."/>
            <person name="Hugenholtz P."/>
            <person name="Woyke T."/>
        </authorList>
    </citation>
    <scope>NUCLEOTIDE SEQUENCE</scope>
    <source>
        <strain evidence="1">21</strain>
    </source>
</reference>
<name>F4C516_SPHS2</name>
<dbReference type="OrthoDB" id="965614at2"/>
<evidence type="ECO:0000313" key="1">
    <source>
        <dbReference type="EMBL" id="ADZ76990.1"/>
    </source>
</evidence>
<dbReference type="KEGG" id="shg:Sph21_0408"/>